<evidence type="ECO:0000313" key="2">
    <source>
        <dbReference type="EMBL" id="CAG9312729.1"/>
    </source>
</evidence>
<protein>
    <submittedName>
        <fullName evidence="2">Uncharacterized protein</fullName>
    </submittedName>
</protein>
<keyword evidence="1" id="KW-1133">Transmembrane helix</keyword>
<gene>
    <name evidence="2" type="ORF">BSTOLATCC_MIC7525</name>
</gene>
<feature type="transmembrane region" description="Helical" evidence="1">
    <location>
        <begin position="1368"/>
        <end position="1389"/>
    </location>
</feature>
<evidence type="ECO:0000256" key="1">
    <source>
        <dbReference type="SAM" id="Phobius"/>
    </source>
</evidence>
<organism evidence="2 3">
    <name type="scientific">Blepharisma stoltei</name>
    <dbReference type="NCBI Taxonomy" id="1481888"/>
    <lineage>
        <taxon>Eukaryota</taxon>
        <taxon>Sar</taxon>
        <taxon>Alveolata</taxon>
        <taxon>Ciliophora</taxon>
        <taxon>Postciliodesmatophora</taxon>
        <taxon>Heterotrichea</taxon>
        <taxon>Heterotrichida</taxon>
        <taxon>Blepharismidae</taxon>
        <taxon>Blepharisma</taxon>
    </lineage>
</organism>
<proteinExistence type="predicted"/>
<keyword evidence="1" id="KW-0472">Membrane</keyword>
<keyword evidence="1" id="KW-0812">Transmembrane</keyword>
<keyword evidence="3" id="KW-1185">Reference proteome</keyword>
<evidence type="ECO:0000313" key="3">
    <source>
        <dbReference type="Proteomes" id="UP001162131"/>
    </source>
</evidence>
<reference evidence="2" key="1">
    <citation type="submission" date="2021-09" db="EMBL/GenBank/DDBJ databases">
        <authorList>
            <consortium name="AG Swart"/>
            <person name="Singh M."/>
            <person name="Singh A."/>
            <person name="Seah K."/>
            <person name="Emmerich C."/>
        </authorList>
    </citation>
    <scope>NUCLEOTIDE SEQUENCE</scope>
    <source>
        <strain evidence="2">ATCC30299</strain>
    </source>
</reference>
<name>A0AAU9ILR0_9CILI</name>
<comment type="caution">
    <text evidence="2">The sequence shown here is derived from an EMBL/GenBank/DDBJ whole genome shotgun (WGS) entry which is preliminary data.</text>
</comment>
<dbReference type="Proteomes" id="UP001162131">
    <property type="component" value="Unassembled WGS sequence"/>
</dbReference>
<sequence length="1410" mass="163022">MLIRSFILVTFVSSLNLLKELGSLYLTEGEEYELPLSDYFSGDNLSFSIGDTNMTNSSARIENQCDFHHLSTTPYEKLEKFWPSWDAQPAIIWQDVNFQVIAGFSQNYLAVYKFLALTEETKLIWSTTLSTEHKNSQIQAVAPVKANHGDNYLAVLIKQQESNGLWRNDIYMIKMQDGYIFHDPEKLNLNEITYASKILMEYGAMHRYFPIYCEFHKNSSIPNVLYIYEISNFHEPILVQAISNYEKIASMSSSLSVKSILTASQHIYILDSNYGVISFYKTWPLEIFEEELNINLSYFGELYSMEFIDLGKMIIAASSGIIIIERAGGKLGLRRFSKNPEKDIWIQGYEFQNYYFLQSASGILSIFSISKENQVEAAYKINLKTLDSQGDRNIPRILCDREKNSYYFQIFEEEGLKAYRINLKEWKLKIVGDLFYVKVTAKDDDSQEISDILNVISIPKNSDKILALEEGRLKVPEPIDLQISEKNSMLLFFPSTYFSGPNLTYEFIFPHSEKFKYEISNITRLELEESFTSPDGLQNFLVSDSVFYYFYDNKIDLERTKYFRFTLNIANPIKMLENNGYYVVYSSPNKNRFLISTLLSDEQTLNLVEEMESEIDCMFLDFYNSWLLCGNNETINIYNWSGFWKKMFSLTEIMDQINFKLEIADAFQNKDNGFIYILDRNFGVFVIKMFERQNSIKFALRTRGIFKILMLEEGKMGLIYEDKAEIYNYLFQLEKTIFFKAVGPLTNAFVHQSIIFIQIGAIFYVYNPSQLSHDALVYSFEIQSPGIISRGLNCWYELLITNYNPDAKLIEIYKSSLPNKDFFPYVYKISIIADDIDSLQSSIYQESFSVIAYNAHEKMEANFSLLLHADGGFPWIENEKLVIHENLPYNNRFEVDLSSSFHGQYLNMSLNINGININDEKSEILPAFIPKRVEVVGEHQAKNNWMKDHIILPSTEIALIASENGFLFVNSTGFNDEEKFLNISEHTNLKSLTCSLVESFPHTIKNLALIVASCNYQTASDNLFVETVKEFALENALILWEIDFISLKITNYSLFSVAAGPWCFKIAPLTEIDFELMVAMGDNNFFDYNDVLRFRGKWIENLITIQLLETINFFSLDVPSFSPVSLDYKVKNSQTSYWYLADKNYGIRVLETNNNQRSHLVGELPYLNIHNYFIAFGLCGDILYLSSSISTIVSYKIKDYIYFEKGSDYNILKWSEGAYIGAHSPIICSMDNRYFAAHTFNYKSLFLTIFDTKSQSNSNLYPNVYLSLTSFAPMMLKAKFITENEISAIFYSSFAYKRLKINQNSLIFPNMNKTQYNEIISEWGTENFSITITAENMNSVANSSTIYFTREIDSGTLVQSNLLDFTYWLVRFLILIVILAVFAASLNFAKRIGPKHKIVQAYFDEKALKA</sequence>
<accession>A0AAU9ILR0</accession>
<dbReference type="EMBL" id="CAJZBQ010000009">
    <property type="protein sequence ID" value="CAG9312729.1"/>
    <property type="molecule type" value="Genomic_DNA"/>
</dbReference>